<dbReference type="PANTHER" id="PTHR38248">
    <property type="entry name" value="FUNK1 6"/>
    <property type="match status" value="1"/>
</dbReference>
<dbReference type="Proteomes" id="UP000242791">
    <property type="component" value="Unassembled WGS sequence"/>
</dbReference>
<dbReference type="InterPro" id="IPR011009">
    <property type="entry name" value="Kinase-like_dom_sf"/>
</dbReference>
<evidence type="ECO:0000256" key="4">
    <source>
        <dbReference type="SAM" id="MobiDB-lite"/>
    </source>
</evidence>
<comment type="caution">
    <text evidence="6">The sequence shown here is derived from an EMBL/GenBank/DDBJ whole genome shotgun (WGS) entry which is preliminary data.</text>
</comment>
<dbReference type="InterPro" id="IPR008266">
    <property type="entry name" value="Tyr_kinase_AS"/>
</dbReference>
<dbReference type="SUPFAM" id="SSF56112">
    <property type="entry name" value="Protein kinase-like (PK-like)"/>
    <property type="match status" value="1"/>
</dbReference>
<feature type="domain" description="Fungal-type protein kinase" evidence="5">
    <location>
        <begin position="242"/>
        <end position="390"/>
    </location>
</feature>
<evidence type="ECO:0000256" key="3">
    <source>
        <dbReference type="ARBA" id="ARBA00048679"/>
    </source>
</evidence>
<accession>A0A1J9RIY3</accession>
<dbReference type="PANTHER" id="PTHR38248:SF2">
    <property type="entry name" value="FUNK1 11"/>
    <property type="match status" value="1"/>
</dbReference>
<dbReference type="EC" id="2.7.11.1" evidence="1"/>
<feature type="compositionally biased region" description="Low complexity" evidence="4">
    <location>
        <begin position="520"/>
        <end position="530"/>
    </location>
</feature>
<organism evidence="6 7">
    <name type="scientific">Blastomyces percursus</name>
    <dbReference type="NCBI Taxonomy" id="1658174"/>
    <lineage>
        <taxon>Eukaryota</taxon>
        <taxon>Fungi</taxon>
        <taxon>Dikarya</taxon>
        <taxon>Ascomycota</taxon>
        <taxon>Pezizomycotina</taxon>
        <taxon>Eurotiomycetes</taxon>
        <taxon>Eurotiomycetidae</taxon>
        <taxon>Onygenales</taxon>
        <taxon>Ajellomycetaceae</taxon>
        <taxon>Blastomyces</taxon>
    </lineage>
</organism>
<sequence>MASLSEDDRDIIKRHPFRKSLDHLRKSLQDVERSFSVASSLDGANDSSEHDCQKAISRLLLGLADTEAGLVLRSRFSSRDVASELALLFGRVRKGDLSYTYYRPLVKLIIQKASDFDIWSAVLDLITKLLRVTPPASGEQTRRLVETRVFEEIRGCTYRDVEGFFEKYFERKTWTDRAHGIYELIKDQHVDGKWSALPDSPTQNEVQDWLFRLQDDLLSKERRHYYTIKVPNELTGAEAQRQIDLIIKQKTGEPEPSDTKHNWKDIEVIGELKASNNGVKRTLVQIGRYVRDVFTCQPTRRYIHAFTICGREMEVWVFDRSGCYSPGAFDIHNEPERFIQVITGYTMMNQDELGLDTFTEQDGDCHFIHVEQEGAETMKRLQLKLDPLTPSAGSCLPRNVLLSYKGSGLRTGTTSPNFLGRLTGASLKLIFSDWPIRKESKASPGWSVIAPSPASKRCAQTLHLRNPTLSVVLSSRLPSIFSRSFSELHGLTIAESTGERPSRKRKSTDVGTKSSKRSRSNSQRSSPPRNEVIYDVEEAQGTSLLATSNSPYDNHVLRCLVIFPAGRPIHKYEAPLELLEALRDAVKAHRSLYFKGNMLHRDISENNIIITDAKKTGFVGMLIDMDLAKELGSGRSGARCRTGTMEFMAIEVLLNVDHTYRHDLESNPKGQPTPSLLTKWYTGNYEKIANAKRGNVDANGFERILAKEFPPEFNCIKSLCNKLRSILFPIRDDAIFTGTPKDPEILYGPIIKAFDMAIDEDAPTAFIAENPAILINAGRSKLSTHEGSAGPLGQRMPQLENSHLLHTEADVLRASNLYLLHPVNVVANRLLAAGSLLCRGEVTSNGGCRTDVRWVYCNGSQMTTIAILEVKNTKVLHVADFTPAIATVNNARARRDDAQGQQHHTHFERNACWLSKQAKSTTGIRLPRMLPSLIGEQCLSLTLVG</sequence>
<dbReference type="GO" id="GO:0004674">
    <property type="term" value="F:protein serine/threonine kinase activity"/>
    <property type="evidence" value="ECO:0007669"/>
    <property type="project" value="UniProtKB-EC"/>
</dbReference>
<dbReference type="Pfam" id="PF17667">
    <property type="entry name" value="Pkinase_fungal"/>
    <property type="match status" value="2"/>
</dbReference>
<evidence type="ECO:0000313" key="7">
    <source>
        <dbReference type="Proteomes" id="UP000242791"/>
    </source>
</evidence>
<reference evidence="6 7" key="1">
    <citation type="submission" date="2015-08" db="EMBL/GenBank/DDBJ databases">
        <title>Emmonsia species relationships and genome sequence.</title>
        <authorList>
            <person name="Cuomo C.A."/>
            <person name="Schwartz I.S."/>
            <person name="Kenyon C."/>
            <person name="De Hoog G.S."/>
            <person name="Govender N.P."/>
            <person name="Botha A."/>
            <person name="Moreno L."/>
            <person name="De Vries M."/>
            <person name="Munoz J.F."/>
            <person name="Stielow J.B."/>
        </authorList>
    </citation>
    <scope>NUCLEOTIDE SEQUENCE [LARGE SCALE GENOMIC DNA]</scope>
    <source>
        <strain evidence="6 7">EI222</strain>
    </source>
</reference>
<dbReference type="PROSITE" id="PS00109">
    <property type="entry name" value="PROTEIN_KINASE_TYR"/>
    <property type="match status" value="1"/>
</dbReference>
<comment type="catalytic activity">
    <reaction evidence="2">
        <text>L-threonyl-[protein] + ATP = O-phospho-L-threonyl-[protein] + ADP + H(+)</text>
        <dbReference type="Rhea" id="RHEA:46608"/>
        <dbReference type="Rhea" id="RHEA-COMP:11060"/>
        <dbReference type="Rhea" id="RHEA-COMP:11605"/>
        <dbReference type="ChEBI" id="CHEBI:15378"/>
        <dbReference type="ChEBI" id="CHEBI:30013"/>
        <dbReference type="ChEBI" id="CHEBI:30616"/>
        <dbReference type="ChEBI" id="CHEBI:61977"/>
        <dbReference type="ChEBI" id="CHEBI:456216"/>
        <dbReference type="EC" id="2.7.11.1"/>
    </reaction>
</comment>
<name>A0A1J9RIY3_9EURO</name>
<evidence type="ECO:0000256" key="2">
    <source>
        <dbReference type="ARBA" id="ARBA00047899"/>
    </source>
</evidence>
<gene>
    <name evidence="6" type="ORF">ACJ73_00118</name>
</gene>
<evidence type="ECO:0000256" key="1">
    <source>
        <dbReference type="ARBA" id="ARBA00012513"/>
    </source>
</evidence>
<evidence type="ECO:0000313" key="6">
    <source>
        <dbReference type="EMBL" id="OJD28487.1"/>
    </source>
</evidence>
<dbReference type="VEuPathDB" id="FungiDB:ACJ73_00118"/>
<evidence type="ECO:0000259" key="5">
    <source>
        <dbReference type="Pfam" id="PF17667"/>
    </source>
</evidence>
<dbReference type="Gene3D" id="1.10.510.10">
    <property type="entry name" value="Transferase(Phosphotransferase) domain 1"/>
    <property type="match status" value="1"/>
</dbReference>
<dbReference type="STRING" id="1658174.A0A1J9RIY3"/>
<feature type="domain" description="Fungal-type protein kinase" evidence="5">
    <location>
        <begin position="503"/>
        <end position="666"/>
    </location>
</feature>
<feature type="region of interest" description="Disordered" evidence="4">
    <location>
        <begin position="495"/>
        <end position="531"/>
    </location>
</feature>
<comment type="catalytic activity">
    <reaction evidence="3">
        <text>L-seryl-[protein] + ATP = O-phospho-L-seryl-[protein] + ADP + H(+)</text>
        <dbReference type="Rhea" id="RHEA:17989"/>
        <dbReference type="Rhea" id="RHEA-COMP:9863"/>
        <dbReference type="Rhea" id="RHEA-COMP:11604"/>
        <dbReference type="ChEBI" id="CHEBI:15378"/>
        <dbReference type="ChEBI" id="CHEBI:29999"/>
        <dbReference type="ChEBI" id="CHEBI:30616"/>
        <dbReference type="ChEBI" id="CHEBI:83421"/>
        <dbReference type="ChEBI" id="CHEBI:456216"/>
        <dbReference type="EC" id="2.7.11.1"/>
    </reaction>
</comment>
<dbReference type="EMBL" id="LGTZ01000006">
    <property type="protein sequence ID" value="OJD28487.1"/>
    <property type="molecule type" value="Genomic_DNA"/>
</dbReference>
<dbReference type="AlphaFoldDB" id="A0A1J9RIY3"/>
<keyword evidence="7" id="KW-1185">Reference proteome</keyword>
<dbReference type="InterPro" id="IPR040976">
    <property type="entry name" value="Pkinase_fungal"/>
</dbReference>
<protein>
    <recommendedName>
        <fullName evidence="1">non-specific serine/threonine protein kinase</fullName>
        <ecNumber evidence="1">2.7.11.1</ecNumber>
    </recommendedName>
</protein>
<dbReference type="OrthoDB" id="5584477at2759"/>
<proteinExistence type="predicted"/>